<name>A0A1Y1IUT6_KLENI</name>
<dbReference type="Gene3D" id="3.40.50.150">
    <property type="entry name" value="Vaccinia Virus protein VP39"/>
    <property type="match status" value="1"/>
</dbReference>
<proteinExistence type="predicted"/>
<dbReference type="Proteomes" id="UP000054558">
    <property type="component" value="Unassembled WGS sequence"/>
</dbReference>
<feature type="non-terminal residue" evidence="3">
    <location>
        <position position="448"/>
    </location>
</feature>
<reference evidence="3 4" key="1">
    <citation type="journal article" date="2014" name="Nat. Commun.">
        <title>Klebsormidium flaccidum genome reveals primary factors for plant terrestrial adaptation.</title>
        <authorList>
            <person name="Hori K."/>
            <person name="Maruyama F."/>
            <person name="Fujisawa T."/>
            <person name="Togashi T."/>
            <person name="Yamamoto N."/>
            <person name="Seo M."/>
            <person name="Sato S."/>
            <person name="Yamada T."/>
            <person name="Mori H."/>
            <person name="Tajima N."/>
            <person name="Moriyama T."/>
            <person name="Ikeuchi M."/>
            <person name="Watanabe M."/>
            <person name="Wada H."/>
            <person name="Kobayashi K."/>
            <person name="Saito M."/>
            <person name="Masuda T."/>
            <person name="Sasaki-Sekimoto Y."/>
            <person name="Mashiguchi K."/>
            <person name="Awai K."/>
            <person name="Shimojima M."/>
            <person name="Masuda S."/>
            <person name="Iwai M."/>
            <person name="Nobusawa T."/>
            <person name="Narise T."/>
            <person name="Kondo S."/>
            <person name="Saito H."/>
            <person name="Sato R."/>
            <person name="Murakawa M."/>
            <person name="Ihara Y."/>
            <person name="Oshima-Yamada Y."/>
            <person name="Ohtaka K."/>
            <person name="Satoh M."/>
            <person name="Sonobe K."/>
            <person name="Ishii M."/>
            <person name="Ohtani R."/>
            <person name="Kanamori-Sato M."/>
            <person name="Honoki R."/>
            <person name="Miyazaki D."/>
            <person name="Mochizuki H."/>
            <person name="Umetsu J."/>
            <person name="Higashi K."/>
            <person name="Shibata D."/>
            <person name="Kamiya Y."/>
            <person name="Sato N."/>
            <person name="Nakamura Y."/>
            <person name="Tabata S."/>
            <person name="Ida S."/>
            <person name="Kurokawa K."/>
            <person name="Ohta H."/>
        </authorList>
    </citation>
    <scope>NUCLEOTIDE SEQUENCE [LARGE SCALE GENOMIC DNA]</scope>
    <source>
        <strain evidence="3 4">NIES-2285</strain>
    </source>
</reference>
<dbReference type="EMBL" id="DF238431">
    <property type="protein sequence ID" value="GAQ93379.1"/>
    <property type="molecule type" value="Genomic_DNA"/>
</dbReference>
<evidence type="ECO:0000256" key="2">
    <source>
        <dbReference type="ARBA" id="ARBA00022679"/>
    </source>
</evidence>
<keyword evidence="1" id="KW-0489">Methyltransferase</keyword>
<evidence type="ECO:0000256" key="1">
    <source>
        <dbReference type="ARBA" id="ARBA00022603"/>
    </source>
</evidence>
<dbReference type="GO" id="GO:0032259">
    <property type="term" value="P:methylation"/>
    <property type="evidence" value="ECO:0007669"/>
    <property type="project" value="UniProtKB-KW"/>
</dbReference>
<keyword evidence="2" id="KW-0808">Transferase</keyword>
<gene>
    <name evidence="3" type="ORF">KFL_014820010</name>
</gene>
<sequence>MPPEHEVAGRATREERVKAWELRRWPRGPKLDVAAGARQAVLAAVQQRRERVGAPRRVYLPQLEGCEKLDWTVVAPLPTDRPLRVVELFAGVGAATQAVARLGYSIGEVIACERRGAARQVHKHAAAQLCREFPARVAPKSSAQLHHRLPQDIQLVTEAHLHDLGPVDLVVAGWPCQGSSAAGTGQGLDDGRSGLFTELMRVLKCMQRLHKGWGRSFGYVVEHLAAGFDKRPKVREHYDAARGLLGPELVVDAAQLGSRAHRLRAWWTNLEGPALLRTTLAQQARPPGLFVHQVLGRGRQARAPQTSGVAPWAKVEKPGDPRRALNTFVSYPGSYAFSRGGGGVLRCTDAAGDVTFGEPTAEERELAMGFPRGFKAAPGISEHTRRELLGQAMDLNTLMWLLAACREGGALRLQTSRSRLGGEVGARQSVRVGGASVTALAFRAPRGD</sequence>
<dbReference type="SUPFAM" id="SSF53335">
    <property type="entry name" value="S-adenosyl-L-methionine-dependent methyltransferases"/>
    <property type="match status" value="1"/>
</dbReference>
<dbReference type="InterPro" id="IPR029063">
    <property type="entry name" value="SAM-dependent_MTases_sf"/>
</dbReference>
<dbReference type="Pfam" id="PF00145">
    <property type="entry name" value="DNA_methylase"/>
    <property type="match status" value="1"/>
</dbReference>
<accession>A0A1Y1IUT6</accession>
<keyword evidence="4" id="KW-1185">Reference proteome</keyword>
<evidence type="ECO:0000313" key="3">
    <source>
        <dbReference type="EMBL" id="GAQ93379.1"/>
    </source>
</evidence>
<protein>
    <recommendedName>
        <fullName evidence="5">DNA (cytosine-5-)-methyltransferase</fullName>
    </recommendedName>
</protein>
<dbReference type="InterPro" id="IPR001525">
    <property type="entry name" value="C5_MeTfrase"/>
</dbReference>
<evidence type="ECO:0000313" key="4">
    <source>
        <dbReference type="Proteomes" id="UP000054558"/>
    </source>
</evidence>
<dbReference type="OrthoDB" id="2020354at2759"/>
<evidence type="ECO:0008006" key="5">
    <source>
        <dbReference type="Google" id="ProtNLM"/>
    </source>
</evidence>
<organism evidence="3 4">
    <name type="scientific">Klebsormidium nitens</name>
    <name type="common">Green alga</name>
    <name type="synonym">Ulothrix nitens</name>
    <dbReference type="NCBI Taxonomy" id="105231"/>
    <lineage>
        <taxon>Eukaryota</taxon>
        <taxon>Viridiplantae</taxon>
        <taxon>Streptophyta</taxon>
        <taxon>Klebsormidiophyceae</taxon>
        <taxon>Klebsormidiales</taxon>
        <taxon>Klebsormidiaceae</taxon>
        <taxon>Klebsormidium</taxon>
    </lineage>
</organism>
<dbReference type="GO" id="GO:0008168">
    <property type="term" value="F:methyltransferase activity"/>
    <property type="evidence" value="ECO:0007669"/>
    <property type="project" value="UniProtKB-KW"/>
</dbReference>
<dbReference type="AlphaFoldDB" id="A0A1Y1IUT6"/>